<evidence type="ECO:0000256" key="7">
    <source>
        <dbReference type="SAM" id="Phobius"/>
    </source>
</evidence>
<evidence type="ECO:0000256" key="4">
    <source>
        <dbReference type="ARBA" id="ARBA00022643"/>
    </source>
</evidence>
<dbReference type="PANTHER" id="PTHR36118">
    <property type="entry name" value="ION-TRANSLOCATING OXIDOREDUCTASE COMPLEX SUBUNIT G"/>
    <property type="match status" value="1"/>
</dbReference>
<evidence type="ECO:0000313" key="10">
    <source>
        <dbReference type="Proteomes" id="UP000241238"/>
    </source>
</evidence>
<comment type="subcellular location">
    <subcellularLocation>
        <location evidence="6">Cell membrane</location>
        <topology evidence="6">Single-pass membrane protein</topology>
    </subcellularLocation>
</comment>
<keyword evidence="6" id="KW-1278">Translocase</keyword>
<dbReference type="RefSeq" id="WP_005951804.1">
    <property type="nucleotide sequence ID" value="NZ_CP028103.1"/>
</dbReference>
<evidence type="ECO:0000256" key="2">
    <source>
        <dbReference type="ARBA" id="ARBA00022553"/>
    </source>
</evidence>
<feature type="modified residue" description="FMN phosphoryl threonine" evidence="6">
    <location>
        <position position="154"/>
    </location>
</feature>
<keyword evidence="6 7" id="KW-0472">Membrane</keyword>
<evidence type="ECO:0000256" key="5">
    <source>
        <dbReference type="ARBA" id="ARBA00022982"/>
    </source>
</evidence>
<keyword evidence="10" id="KW-1185">Reference proteome</keyword>
<comment type="cofactor">
    <cofactor evidence="6">
        <name>FMN</name>
        <dbReference type="ChEBI" id="CHEBI:58210"/>
    </cofactor>
</comment>
<evidence type="ECO:0000313" key="9">
    <source>
        <dbReference type="EMBL" id="AVQ30557.1"/>
    </source>
</evidence>
<keyword evidence="2 6" id="KW-0597">Phosphoprotein</keyword>
<evidence type="ECO:0000259" key="8">
    <source>
        <dbReference type="SMART" id="SM00900"/>
    </source>
</evidence>
<reference evidence="10" key="1">
    <citation type="journal article" date="2018" name="MSphere">
        <title>Fusobacterium Genomics Using MinION and Illumina Sequencing Enables Genome Completion and Correction.</title>
        <authorList>
            <person name="Todd S.M."/>
            <person name="Settlage R.E."/>
            <person name="Lahmers K.K."/>
            <person name="Slade D.J."/>
        </authorList>
    </citation>
    <scope>NUCLEOTIDE SEQUENCE [LARGE SCALE GENOMIC DNA]</scope>
    <source>
        <strain evidence="10">ATCC 27725</strain>
    </source>
</reference>
<keyword evidence="5 6" id="KW-0249">Electron transport</keyword>
<dbReference type="NCBIfam" id="TIGR01947">
    <property type="entry name" value="rnfG"/>
    <property type="match status" value="1"/>
</dbReference>
<dbReference type="InterPro" id="IPR010209">
    <property type="entry name" value="Ion_transpt_RnfG/RsxG"/>
</dbReference>
<sequence length="177" mass="18966">MKNRYVHYGAVLLIIAAVSAGILAVVNEFTKTVIQQNEIAAVNSARKNVLSSADTFKAEEAIKAEGLEFIPGFNKDGELTGYVVSVAQGGYAADINFVLGIEKDGKIAGLDIIGSQETPGLGARIMEKPWQAIWVGRDSSYVFNKSTDAFAGATISPTAVYTGIMRALTVYDKEVRK</sequence>
<evidence type="ECO:0000256" key="1">
    <source>
        <dbReference type="ARBA" id="ARBA00022448"/>
    </source>
</evidence>
<dbReference type="EC" id="7.-.-.-" evidence="6"/>
<feature type="transmembrane region" description="Helical" evidence="7">
    <location>
        <begin position="6"/>
        <end position="26"/>
    </location>
</feature>
<evidence type="ECO:0000256" key="3">
    <source>
        <dbReference type="ARBA" id="ARBA00022630"/>
    </source>
</evidence>
<comment type="similarity">
    <text evidence="6">Belongs to the RnfG family.</text>
</comment>
<name>A0ABN5JJ97_FUSVA</name>
<dbReference type="PIRSF" id="PIRSF006091">
    <property type="entry name" value="E_trnsport_RnfG"/>
    <property type="match status" value="1"/>
</dbReference>
<keyword evidence="1 6" id="KW-0813">Transport</keyword>
<keyword evidence="6 7" id="KW-0812">Transmembrane</keyword>
<keyword evidence="4 6" id="KW-0288">FMN</keyword>
<protein>
    <recommendedName>
        <fullName evidence="6">Ion-translocating oxidoreductase complex subunit G</fullName>
        <ecNumber evidence="6">7.-.-.-</ecNumber>
    </recommendedName>
    <alternativeName>
        <fullName evidence="6">Rnf electron transport complex subunit G</fullName>
    </alternativeName>
</protein>
<keyword evidence="6 7" id="KW-1133">Transmembrane helix</keyword>
<keyword evidence="6" id="KW-1003">Cell membrane</keyword>
<dbReference type="InterPro" id="IPR007329">
    <property type="entry name" value="FMN-bd"/>
</dbReference>
<dbReference type="HAMAP" id="MF_00479">
    <property type="entry name" value="RsxG_RnfG"/>
    <property type="match status" value="1"/>
</dbReference>
<comment type="subunit">
    <text evidence="6">The complex is composed of six subunits: RnfA, RnfB, RnfC, RnfD, RnfE and RnfG.</text>
</comment>
<accession>A0ABN5JJ97</accession>
<feature type="domain" description="FMN-binding" evidence="8">
    <location>
        <begin position="90"/>
        <end position="171"/>
    </location>
</feature>
<evidence type="ECO:0000256" key="6">
    <source>
        <dbReference type="HAMAP-Rule" id="MF_00479"/>
    </source>
</evidence>
<dbReference type="SMART" id="SM00900">
    <property type="entry name" value="FMN_bind"/>
    <property type="match status" value="1"/>
</dbReference>
<dbReference type="Proteomes" id="UP000241238">
    <property type="component" value="Chromosome"/>
</dbReference>
<proteinExistence type="inferred from homology"/>
<organism evidence="9 10">
    <name type="scientific">Fusobacterium varium ATCC 27725</name>
    <dbReference type="NCBI Taxonomy" id="469618"/>
    <lineage>
        <taxon>Bacteria</taxon>
        <taxon>Fusobacteriati</taxon>
        <taxon>Fusobacteriota</taxon>
        <taxon>Fusobacteriia</taxon>
        <taxon>Fusobacteriales</taxon>
        <taxon>Fusobacteriaceae</taxon>
        <taxon>Fusobacterium</taxon>
    </lineage>
</organism>
<gene>
    <name evidence="6" type="primary">rnfG</name>
    <name evidence="9" type="ORF">C4N18_04730</name>
</gene>
<dbReference type="GeneID" id="77467288"/>
<keyword evidence="3 6" id="KW-0285">Flavoprotein</keyword>
<dbReference type="Pfam" id="PF04205">
    <property type="entry name" value="FMN_bind"/>
    <property type="match status" value="1"/>
</dbReference>
<comment type="function">
    <text evidence="6">Part of a membrane-bound complex that couples electron transfer with translocation of ions across the membrane.</text>
</comment>
<dbReference type="PANTHER" id="PTHR36118:SF1">
    <property type="entry name" value="ION-TRANSLOCATING OXIDOREDUCTASE COMPLEX SUBUNIT G"/>
    <property type="match status" value="1"/>
</dbReference>
<dbReference type="EMBL" id="CP028103">
    <property type="protein sequence ID" value="AVQ30557.1"/>
    <property type="molecule type" value="Genomic_DNA"/>
</dbReference>